<dbReference type="UniPathway" id="UPA00078">
    <property type="reaction ID" value="UER00162"/>
</dbReference>
<dbReference type="PANTHER" id="PTHR22976">
    <property type="entry name" value="BIOTIN SYNTHASE"/>
    <property type="match status" value="1"/>
</dbReference>
<dbReference type="Proteomes" id="UP000067626">
    <property type="component" value="Chromosome"/>
</dbReference>
<feature type="binding site" evidence="13 14">
    <location>
        <position position="274"/>
    </location>
    <ligand>
        <name>[2Fe-2S] cluster</name>
        <dbReference type="ChEBI" id="CHEBI:190135"/>
    </ligand>
</feature>
<evidence type="ECO:0000256" key="2">
    <source>
        <dbReference type="ARBA" id="ARBA00010765"/>
    </source>
</evidence>
<evidence type="ECO:0000256" key="1">
    <source>
        <dbReference type="ARBA" id="ARBA00004942"/>
    </source>
</evidence>
<dbReference type="PIRSF" id="PIRSF001619">
    <property type="entry name" value="Biotin_synth"/>
    <property type="match status" value="1"/>
</dbReference>
<evidence type="ECO:0000256" key="11">
    <source>
        <dbReference type="ARBA" id="ARBA00023014"/>
    </source>
</evidence>
<comment type="pathway">
    <text evidence="1 13">Cofactor biosynthesis; biotin biosynthesis; biotin from 7,8-diaminononanoate: step 2/2.</text>
</comment>
<dbReference type="GO" id="GO:0051537">
    <property type="term" value="F:2 iron, 2 sulfur cluster binding"/>
    <property type="evidence" value="ECO:0007669"/>
    <property type="project" value="UniProtKB-KW"/>
</dbReference>
<comment type="subunit">
    <text evidence="13">Homodimer.</text>
</comment>
<evidence type="ECO:0000313" key="17">
    <source>
        <dbReference type="Proteomes" id="UP000067626"/>
    </source>
</evidence>
<evidence type="ECO:0000256" key="9">
    <source>
        <dbReference type="ARBA" id="ARBA00022756"/>
    </source>
</evidence>
<comment type="similarity">
    <text evidence="2 13">Belongs to the radical SAM superfamily. Biotin synthase family.</text>
</comment>
<proteinExistence type="inferred from homology"/>
<dbReference type="InterPro" id="IPR002684">
    <property type="entry name" value="Biotin_synth/BioAB"/>
</dbReference>
<dbReference type="Pfam" id="PF06968">
    <property type="entry name" value="BATS"/>
    <property type="match status" value="1"/>
</dbReference>
<reference evidence="16 17" key="1">
    <citation type="submission" date="2015-07" db="EMBL/GenBank/DDBJ databases">
        <title>Genome analysis of myxobacterium Chondromyces crocatus Cm c5 reveals a high potential for natural compound synthesis and the genetic basis for the loss of fruiting body formation.</title>
        <authorList>
            <person name="Zaburannyi N."/>
            <person name="Bunk B."/>
            <person name="Maier J."/>
            <person name="Overmann J."/>
            <person name="Mueller R."/>
        </authorList>
    </citation>
    <scope>NUCLEOTIDE SEQUENCE [LARGE SCALE GENOMIC DNA]</scope>
    <source>
        <strain evidence="16 17">Cm c5</strain>
    </source>
</reference>
<dbReference type="RefSeq" id="WP_050432866.1">
    <property type="nucleotide sequence ID" value="NZ_CP012159.1"/>
</dbReference>
<evidence type="ECO:0000256" key="6">
    <source>
        <dbReference type="ARBA" id="ARBA00022691"/>
    </source>
</evidence>
<feature type="binding site" evidence="13 14">
    <location>
        <position position="70"/>
    </location>
    <ligand>
        <name>[4Fe-4S] cluster</name>
        <dbReference type="ChEBI" id="CHEBI:49883"/>
        <note>4Fe-4S-S-AdoMet</note>
    </ligand>
</feature>
<dbReference type="SFLD" id="SFLDG01060">
    <property type="entry name" value="BATS_domain_containing"/>
    <property type="match status" value="1"/>
</dbReference>
<dbReference type="InterPro" id="IPR024177">
    <property type="entry name" value="Biotin_synthase"/>
</dbReference>
<keyword evidence="5 13" id="KW-0808">Transferase</keyword>
<feature type="domain" description="Radical SAM core" evidence="15">
    <location>
        <begin position="51"/>
        <end position="279"/>
    </location>
</feature>
<evidence type="ECO:0000256" key="10">
    <source>
        <dbReference type="ARBA" id="ARBA00023004"/>
    </source>
</evidence>
<keyword evidence="7 13" id="KW-0001">2Fe-2S</keyword>
<dbReference type="CDD" id="cd01335">
    <property type="entry name" value="Radical_SAM"/>
    <property type="match status" value="1"/>
</dbReference>
<dbReference type="PATRIC" id="fig|52.7.peg.5734"/>
<dbReference type="InterPro" id="IPR058240">
    <property type="entry name" value="rSAM_sf"/>
</dbReference>
<dbReference type="SMART" id="SM00876">
    <property type="entry name" value="BATS"/>
    <property type="match status" value="1"/>
</dbReference>
<comment type="cofactor">
    <cofactor evidence="14">
        <name>[2Fe-2S] cluster</name>
        <dbReference type="ChEBI" id="CHEBI:190135"/>
    </cofactor>
    <text evidence="14">Binds 1 [2Fe-2S] cluster. The cluster is coordinated with 3 cysteines and 1 arginine.</text>
</comment>
<evidence type="ECO:0000256" key="7">
    <source>
        <dbReference type="ARBA" id="ARBA00022714"/>
    </source>
</evidence>
<feature type="binding site" evidence="13 14">
    <location>
        <position position="110"/>
    </location>
    <ligand>
        <name>[2Fe-2S] cluster</name>
        <dbReference type="ChEBI" id="CHEBI:190135"/>
    </ligand>
</feature>
<dbReference type="InterPro" id="IPR013785">
    <property type="entry name" value="Aldolase_TIM"/>
</dbReference>
<keyword evidence="10 13" id="KW-0408">Iron</keyword>
<gene>
    <name evidence="13 16" type="primary">bioB</name>
    <name evidence="16" type="ORF">CMC5_051850</name>
</gene>
<dbReference type="SMART" id="SM00729">
    <property type="entry name" value="Elp3"/>
    <property type="match status" value="1"/>
</dbReference>
<evidence type="ECO:0000256" key="8">
    <source>
        <dbReference type="ARBA" id="ARBA00022723"/>
    </source>
</evidence>
<evidence type="ECO:0000259" key="15">
    <source>
        <dbReference type="PROSITE" id="PS51918"/>
    </source>
</evidence>
<evidence type="ECO:0000256" key="12">
    <source>
        <dbReference type="ARBA" id="ARBA00051157"/>
    </source>
</evidence>
<dbReference type="AlphaFoldDB" id="A0A0K1EK22"/>
<comment type="catalytic activity">
    <reaction evidence="12 13">
        <text>(4R,5S)-dethiobiotin + (sulfur carrier)-SH + 2 reduced [2Fe-2S]-[ferredoxin] + 2 S-adenosyl-L-methionine = (sulfur carrier)-H + biotin + 2 5'-deoxyadenosine + 2 L-methionine + 2 oxidized [2Fe-2S]-[ferredoxin]</text>
        <dbReference type="Rhea" id="RHEA:22060"/>
        <dbReference type="Rhea" id="RHEA-COMP:10000"/>
        <dbReference type="Rhea" id="RHEA-COMP:10001"/>
        <dbReference type="Rhea" id="RHEA-COMP:14737"/>
        <dbReference type="Rhea" id="RHEA-COMP:14739"/>
        <dbReference type="ChEBI" id="CHEBI:17319"/>
        <dbReference type="ChEBI" id="CHEBI:29917"/>
        <dbReference type="ChEBI" id="CHEBI:33737"/>
        <dbReference type="ChEBI" id="CHEBI:33738"/>
        <dbReference type="ChEBI" id="CHEBI:57586"/>
        <dbReference type="ChEBI" id="CHEBI:57844"/>
        <dbReference type="ChEBI" id="CHEBI:59789"/>
        <dbReference type="ChEBI" id="CHEBI:64428"/>
        <dbReference type="ChEBI" id="CHEBI:149473"/>
        <dbReference type="EC" id="2.8.1.6"/>
    </reaction>
</comment>
<dbReference type="EMBL" id="CP012159">
    <property type="protein sequence ID" value="AKT41027.1"/>
    <property type="molecule type" value="Genomic_DNA"/>
</dbReference>
<dbReference type="GO" id="GO:0005506">
    <property type="term" value="F:iron ion binding"/>
    <property type="evidence" value="ECO:0007669"/>
    <property type="project" value="UniProtKB-UniRule"/>
</dbReference>
<dbReference type="GO" id="GO:0051539">
    <property type="term" value="F:4 iron, 4 sulfur cluster binding"/>
    <property type="evidence" value="ECO:0007669"/>
    <property type="project" value="UniProtKB-KW"/>
</dbReference>
<dbReference type="SFLD" id="SFLDF00272">
    <property type="entry name" value="biotin_synthase"/>
    <property type="match status" value="1"/>
</dbReference>
<keyword evidence="4 13" id="KW-0004">4Fe-4S</keyword>
<dbReference type="PANTHER" id="PTHR22976:SF2">
    <property type="entry name" value="BIOTIN SYNTHASE, MITOCHONDRIAL"/>
    <property type="match status" value="1"/>
</dbReference>
<dbReference type="STRING" id="52.CMC5_051850"/>
<evidence type="ECO:0000256" key="14">
    <source>
        <dbReference type="PIRSR" id="PIRSR001619-1"/>
    </source>
</evidence>
<keyword evidence="8 13" id="KW-0479">Metal-binding</keyword>
<sequence length="333" mass="36006">MPQVAAHHTPETTGALRHDWTVEEAVALHELPLFELIDRARAAHRLYHGAHEVQLCTLLSVKTGGCPEDCAYCPQSSRHDSDVEPARMLDVDEVLAAARRARDAGSTRFCMGAAWREVKEGPAFDRVLDMVRGVKALGLEACCTLGMLTENQAARLKEAGLDAYNHNLDTSRRAYRSIISTRTYDERLTTLDNVRRAGITVCSGGIIGMGETIADRCAMLVELARLDPHPESVPVNALVRAAGTPLESLPPVDPLALVRMIAVARILMPKAMVRLSAGRTEIGREAQLLCLYAGANSIFYGDRLLTTPNPGPDTDRALIDDAGLTPMAPAPAG</sequence>
<dbReference type="GO" id="GO:0004076">
    <property type="term" value="F:biotin synthase activity"/>
    <property type="evidence" value="ECO:0007669"/>
    <property type="project" value="UniProtKB-UniRule"/>
</dbReference>
<keyword evidence="17" id="KW-1185">Reference proteome</keyword>
<feature type="binding site" evidence="13 14">
    <location>
        <position position="73"/>
    </location>
    <ligand>
        <name>[4Fe-4S] cluster</name>
        <dbReference type="ChEBI" id="CHEBI:49883"/>
        <note>4Fe-4S-S-AdoMet</note>
    </ligand>
</feature>
<dbReference type="SFLD" id="SFLDS00029">
    <property type="entry name" value="Radical_SAM"/>
    <property type="match status" value="1"/>
</dbReference>
<comment type="cofactor">
    <cofactor evidence="13">
        <name>[2Fe-2S] cluster</name>
        <dbReference type="ChEBI" id="CHEBI:190135"/>
    </cofactor>
    <text evidence="13">Binds 1 [2Fe-2S] cluster. The cluster is coordinated with 3 cysteines and 1 arginine.</text>
</comment>
<dbReference type="NCBIfam" id="TIGR00433">
    <property type="entry name" value="bioB"/>
    <property type="match status" value="1"/>
</dbReference>
<dbReference type="GO" id="GO:0009102">
    <property type="term" value="P:biotin biosynthetic process"/>
    <property type="evidence" value="ECO:0007669"/>
    <property type="project" value="UniProtKB-UniRule"/>
</dbReference>
<comment type="function">
    <text evidence="13">Catalyzes the conversion of dethiobiotin (DTB) to biotin by the insertion of a sulfur atom into dethiobiotin via a radical-based mechanism.</text>
</comment>
<dbReference type="InterPro" id="IPR010722">
    <property type="entry name" value="BATS_dom"/>
</dbReference>
<dbReference type="EC" id="2.8.1.6" evidence="3 13"/>
<dbReference type="HAMAP" id="MF_01694">
    <property type="entry name" value="BioB"/>
    <property type="match status" value="1"/>
</dbReference>
<comment type="cofactor">
    <cofactor evidence="13 14">
        <name>[4Fe-4S] cluster</name>
        <dbReference type="ChEBI" id="CHEBI:49883"/>
    </cofactor>
    <text evidence="13 14">Binds 1 [4Fe-4S] cluster. The cluster is coordinated with 3 cysteines and an exchangeable S-adenosyl-L-methionine.</text>
</comment>
<keyword evidence="11 13" id="KW-0411">Iron-sulfur</keyword>
<dbReference type="SUPFAM" id="SSF102114">
    <property type="entry name" value="Radical SAM enzymes"/>
    <property type="match status" value="1"/>
</dbReference>
<evidence type="ECO:0000256" key="3">
    <source>
        <dbReference type="ARBA" id="ARBA00012236"/>
    </source>
</evidence>
<evidence type="ECO:0000256" key="5">
    <source>
        <dbReference type="ARBA" id="ARBA00022679"/>
    </source>
</evidence>
<dbReference type="SFLD" id="SFLDG01278">
    <property type="entry name" value="biotin_synthase_like"/>
    <property type="match status" value="1"/>
</dbReference>
<protein>
    <recommendedName>
        <fullName evidence="3 13">Biotin synthase</fullName>
        <ecNumber evidence="3 13">2.8.1.6</ecNumber>
    </recommendedName>
</protein>
<dbReference type="InterPro" id="IPR006638">
    <property type="entry name" value="Elp3/MiaA/NifB-like_rSAM"/>
</dbReference>
<keyword evidence="9 13" id="KW-0093">Biotin biosynthesis</keyword>
<feature type="binding site" evidence="13 14">
    <location>
        <position position="142"/>
    </location>
    <ligand>
        <name>[2Fe-2S] cluster</name>
        <dbReference type="ChEBI" id="CHEBI:190135"/>
    </ligand>
</feature>
<organism evidence="16 17">
    <name type="scientific">Chondromyces crocatus</name>
    <dbReference type="NCBI Taxonomy" id="52"/>
    <lineage>
        <taxon>Bacteria</taxon>
        <taxon>Pseudomonadati</taxon>
        <taxon>Myxococcota</taxon>
        <taxon>Polyangia</taxon>
        <taxon>Polyangiales</taxon>
        <taxon>Polyangiaceae</taxon>
        <taxon>Chondromyces</taxon>
    </lineage>
</organism>
<evidence type="ECO:0000256" key="4">
    <source>
        <dbReference type="ARBA" id="ARBA00022485"/>
    </source>
</evidence>
<dbReference type="KEGG" id="ccro:CMC5_051850"/>
<feature type="binding site" evidence="13 14">
    <location>
        <position position="66"/>
    </location>
    <ligand>
        <name>[4Fe-4S] cluster</name>
        <dbReference type="ChEBI" id="CHEBI:49883"/>
        <note>4Fe-4S-S-AdoMet</note>
    </ligand>
</feature>
<name>A0A0K1EK22_CHOCO</name>
<dbReference type="OrthoDB" id="9786826at2"/>
<evidence type="ECO:0000313" key="16">
    <source>
        <dbReference type="EMBL" id="AKT41027.1"/>
    </source>
</evidence>
<feature type="binding site" evidence="13 14">
    <location>
        <position position="202"/>
    </location>
    <ligand>
        <name>[2Fe-2S] cluster</name>
        <dbReference type="ChEBI" id="CHEBI:190135"/>
    </ligand>
</feature>
<dbReference type="InterPro" id="IPR007197">
    <property type="entry name" value="rSAM"/>
</dbReference>
<dbReference type="PROSITE" id="PS51918">
    <property type="entry name" value="RADICAL_SAM"/>
    <property type="match status" value="1"/>
</dbReference>
<keyword evidence="6 13" id="KW-0949">S-adenosyl-L-methionine</keyword>
<dbReference type="Pfam" id="PF04055">
    <property type="entry name" value="Radical_SAM"/>
    <property type="match status" value="1"/>
</dbReference>
<dbReference type="Gene3D" id="3.20.20.70">
    <property type="entry name" value="Aldolase class I"/>
    <property type="match status" value="1"/>
</dbReference>
<accession>A0A0K1EK22</accession>
<evidence type="ECO:0000256" key="13">
    <source>
        <dbReference type="HAMAP-Rule" id="MF_01694"/>
    </source>
</evidence>